<dbReference type="Pfam" id="PF14870">
    <property type="entry name" value="PSII_BNR"/>
    <property type="match status" value="1"/>
</dbReference>
<keyword evidence="1" id="KW-0602">Photosynthesis</keyword>
<dbReference type="PANTHER" id="PTHR47199">
    <property type="entry name" value="PHOTOSYSTEM II STABILITY/ASSEMBLY FACTOR HCF136, CHLOROPLASTIC"/>
    <property type="match status" value="1"/>
</dbReference>
<name>A0AAE0GA25_9CHLO</name>
<evidence type="ECO:0000256" key="1">
    <source>
        <dbReference type="ARBA" id="ARBA00022531"/>
    </source>
</evidence>
<dbReference type="Proteomes" id="UP001190700">
    <property type="component" value="Unassembled WGS sequence"/>
</dbReference>
<dbReference type="NCBIfam" id="NF010237">
    <property type="entry name" value="PRK13684.1"/>
    <property type="match status" value="1"/>
</dbReference>
<dbReference type="Gene3D" id="2.130.10.10">
    <property type="entry name" value="YVTN repeat-like/Quinoprotein amine dehydrogenase"/>
    <property type="match status" value="1"/>
</dbReference>
<dbReference type="SUPFAM" id="SSF110296">
    <property type="entry name" value="Oligoxyloglucan reducing end-specific cellobiohydrolase"/>
    <property type="match status" value="1"/>
</dbReference>
<keyword evidence="2" id="KW-0604">Photosystem II</keyword>
<dbReference type="EMBL" id="LGRX02007867">
    <property type="protein sequence ID" value="KAK3274197.1"/>
    <property type="molecule type" value="Genomic_DNA"/>
</dbReference>
<evidence type="ECO:0000313" key="4">
    <source>
        <dbReference type="EMBL" id="KAK3274197.1"/>
    </source>
</evidence>
<feature type="domain" description="Photosynthesis system II assembly factor Ycf48/Hcf136-like" evidence="3">
    <location>
        <begin position="117"/>
        <end position="438"/>
    </location>
</feature>
<dbReference type="PANTHER" id="PTHR47199:SF2">
    <property type="entry name" value="PHOTOSYSTEM II STABILITY_ASSEMBLY FACTOR HCF136, CHLOROPLASTIC"/>
    <property type="match status" value="1"/>
</dbReference>
<proteinExistence type="predicted"/>
<dbReference type="InterPro" id="IPR015943">
    <property type="entry name" value="WD40/YVTN_repeat-like_dom_sf"/>
</dbReference>
<keyword evidence="5" id="KW-1185">Reference proteome</keyword>
<dbReference type="GO" id="GO:0015979">
    <property type="term" value="P:photosynthesis"/>
    <property type="evidence" value="ECO:0007669"/>
    <property type="project" value="UniProtKB-KW"/>
</dbReference>
<reference evidence="4 5" key="1">
    <citation type="journal article" date="2015" name="Genome Biol. Evol.">
        <title>Comparative Genomics of a Bacterivorous Green Alga Reveals Evolutionary Causalities and Consequences of Phago-Mixotrophic Mode of Nutrition.</title>
        <authorList>
            <person name="Burns J.A."/>
            <person name="Paasch A."/>
            <person name="Narechania A."/>
            <person name="Kim E."/>
        </authorList>
    </citation>
    <scope>NUCLEOTIDE SEQUENCE [LARGE SCALE GENOMIC DNA]</scope>
    <source>
        <strain evidence="4 5">PLY_AMNH</strain>
    </source>
</reference>
<dbReference type="AlphaFoldDB" id="A0AAE0GA25"/>
<organism evidence="4 5">
    <name type="scientific">Cymbomonas tetramitiformis</name>
    <dbReference type="NCBI Taxonomy" id="36881"/>
    <lineage>
        <taxon>Eukaryota</taxon>
        <taxon>Viridiplantae</taxon>
        <taxon>Chlorophyta</taxon>
        <taxon>Pyramimonadophyceae</taxon>
        <taxon>Pyramimonadales</taxon>
        <taxon>Pyramimonadaceae</taxon>
        <taxon>Cymbomonas</taxon>
    </lineage>
</organism>
<protein>
    <recommendedName>
        <fullName evidence="3">Photosynthesis system II assembly factor Ycf48/Hcf136-like domain-containing protein</fullName>
    </recommendedName>
</protein>
<evidence type="ECO:0000313" key="5">
    <source>
        <dbReference type="Proteomes" id="UP001190700"/>
    </source>
</evidence>
<evidence type="ECO:0000259" key="3">
    <source>
        <dbReference type="Pfam" id="PF14870"/>
    </source>
</evidence>
<gene>
    <name evidence="4" type="ORF">CYMTET_17610</name>
</gene>
<dbReference type="GO" id="GO:0009523">
    <property type="term" value="C:photosystem II"/>
    <property type="evidence" value="ECO:0007669"/>
    <property type="project" value="UniProtKB-KW"/>
</dbReference>
<dbReference type="InterPro" id="IPR028203">
    <property type="entry name" value="PSII_CF48-like_dom"/>
</dbReference>
<accession>A0AAE0GA25</accession>
<comment type="caution">
    <text evidence="4">The sequence shown here is derived from an EMBL/GenBank/DDBJ whole genome shotgun (WGS) entry which is preliminary data.</text>
</comment>
<evidence type="ECO:0000256" key="2">
    <source>
        <dbReference type="ARBA" id="ARBA00023276"/>
    </source>
</evidence>
<sequence>MTEYTQSYEAKSSHILAGNRKHANMAKALPNTMASASTRVSNTSTRARFVRRSEFEGKTCPAVVSKTSVHKRAGSLQAVCSSEAFSNSRRDLLLSSAGVAAASQIALPQGAFAEEFFSSQWEKVDLPVEEGVILLDIAFVPDDPLHGFLLGTRQTVLETKDGGKTWENFYLGSLEEEGLNYRFNSISFNGNEGFIIGKPAILYHTTDGGANWERVPLSARLPGDPQLITAIDGKGGAELITNQGAIYATSNAARTWKAAVEETVDATLNRTVSSGISGASYYTGSFATVNRADDGSYVGVSTRGNFYMTWEPGQTFWQPHNRASSRRIQNMGWRNDGGLWLIARGGELYFGEGDGVSEDFEQQRIGARGFGILDVGFRTDNEVWASGGSGSLLKSVDGGKKWKREKGLDGLAGNLYTVKFADKNTGFVLGNDGILLRYLPGSSA</sequence>